<dbReference type="OrthoDB" id="5524782at2"/>
<dbReference type="Proteomes" id="UP000185491">
    <property type="component" value="Chromosome"/>
</dbReference>
<evidence type="ECO:0000313" key="3">
    <source>
        <dbReference type="Proteomes" id="UP000185491"/>
    </source>
</evidence>
<proteinExistence type="predicted"/>
<sequence length="63" mass="7269">MTQPTRLLTVHEVADYLGIHHITVNKMLNTGEIVGFKLTDKHRSPWRITPQAVQDYIERRTAA</sequence>
<dbReference type="AlphaFoldDB" id="A0A1L7D4I4"/>
<evidence type="ECO:0000313" key="2">
    <source>
        <dbReference type="EMBL" id="APT92921.1"/>
    </source>
</evidence>
<reference evidence="2 3" key="1">
    <citation type="submission" date="2014-08" db="EMBL/GenBank/DDBJ databases">
        <title>Complete genome sequence of Corynebacterium phocae M408/89/1(T)(=DSM 44612(T)), isolated from the common seal (Phoca vitulina).</title>
        <authorList>
            <person name="Ruckert C."/>
            <person name="Albersmeier A."/>
            <person name="Winkler A."/>
            <person name="Kalinowski J."/>
        </authorList>
    </citation>
    <scope>NUCLEOTIDE SEQUENCE [LARGE SCALE GENOMIC DNA]</scope>
    <source>
        <strain evidence="2 3">M408/89/1</strain>
    </source>
</reference>
<dbReference type="NCBIfam" id="TIGR01764">
    <property type="entry name" value="excise"/>
    <property type="match status" value="1"/>
</dbReference>
<feature type="domain" description="Helix-turn-helix" evidence="1">
    <location>
        <begin position="7"/>
        <end position="60"/>
    </location>
</feature>
<dbReference type="EMBL" id="CP009249">
    <property type="protein sequence ID" value="APT92921.1"/>
    <property type="molecule type" value="Genomic_DNA"/>
</dbReference>
<organism evidence="2 3">
    <name type="scientific">Corynebacterium phocae</name>
    <dbReference type="NCBI Taxonomy" id="161895"/>
    <lineage>
        <taxon>Bacteria</taxon>
        <taxon>Bacillati</taxon>
        <taxon>Actinomycetota</taxon>
        <taxon>Actinomycetes</taxon>
        <taxon>Mycobacteriales</taxon>
        <taxon>Corynebacteriaceae</taxon>
        <taxon>Corynebacterium</taxon>
    </lineage>
</organism>
<dbReference type="InterPro" id="IPR010093">
    <property type="entry name" value="SinI_DNA-bd"/>
</dbReference>
<dbReference type="InterPro" id="IPR041657">
    <property type="entry name" value="HTH_17"/>
</dbReference>
<gene>
    <name evidence="2" type="ORF">CPHO_08515</name>
</gene>
<protein>
    <recommendedName>
        <fullName evidence="1">Helix-turn-helix domain-containing protein</fullName>
    </recommendedName>
</protein>
<name>A0A1L7D4I4_9CORY</name>
<keyword evidence="3" id="KW-1185">Reference proteome</keyword>
<dbReference type="RefSeq" id="WP_075734928.1">
    <property type="nucleotide sequence ID" value="NZ_CP009249.1"/>
</dbReference>
<accession>A0A1L7D4I4</accession>
<evidence type="ECO:0000259" key="1">
    <source>
        <dbReference type="Pfam" id="PF12728"/>
    </source>
</evidence>
<dbReference type="KEGG" id="cpho:CPHO_08515"/>
<dbReference type="STRING" id="161895.CPHO_08515"/>
<dbReference type="Pfam" id="PF12728">
    <property type="entry name" value="HTH_17"/>
    <property type="match status" value="1"/>
</dbReference>
<dbReference type="GO" id="GO:0003677">
    <property type="term" value="F:DNA binding"/>
    <property type="evidence" value="ECO:0007669"/>
    <property type="project" value="InterPro"/>
</dbReference>